<dbReference type="WBParaSite" id="PS1159_v2.g16177.t2">
    <property type="protein sequence ID" value="PS1159_v2.g16177.t2"/>
    <property type="gene ID" value="PS1159_v2.g16177"/>
</dbReference>
<reference evidence="2" key="1">
    <citation type="submission" date="2022-11" db="UniProtKB">
        <authorList>
            <consortium name="WormBaseParasite"/>
        </authorList>
    </citation>
    <scope>IDENTIFICATION</scope>
</reference>
<dbReference type="Proteomes" id="UP000887580">
    <property type="component" value="Unplaced"/>
</dbReference>
<sequence>MADPTEVLRNQIEELKRELEQSEADKIKAGELGMAVFHQKQELEERCDELQKILDITRQEKDTAEKALDQYKAQHKVAASNEIYHEERLLTETAQREEEYLSKISALEAEIKFIQPELERYKAELEKITADYAQSEKHIIELEEQRKKLREDIKELRQRDQSLQNDNNELEQENVALEKQVSMLKSSQVEFEAYKMEVKRLFEENQDLEEARKNEEQLHIISQRQIEELTQKNKLEREERLALKKELEQMKNAEHISSLNSLLMGMNNAADDERASESLRQMESSFITDGTIDSHFTSPNAGGSDLFSEIHGGLNDKVSILEKERAELEAKNAQMQKIFAQMILPMLQQLGIDGVNENAEINDLKNYMELALSRVKEQIGSGKLDKATEKRMEQQKDDLRQAILFAGARDAKLAALRDQMLLLGGLLSQSYTEIIGKGPPSDQVTQIMQNLRKIAEENGNRSSPGLEDSKGEDERDTRSPRLLAIDPVNHPILSPSLLEELIPKLKTIEKAEELFTVTDLREKLVESEDSEKLLSNLHELVNIVRNAVDATIQQQRIENVDVDVAEILKQNNKLKQLLNVKRDQVRALRQVLSTNKVSTESAMASMRDKFESEKRIKEESMDHVRKELKQLKEDAATFASHRAMYTARCEELQGTVESLMEKLQGTVESLMESMKTAEEEKKTLNSLLRMAIQQKLQATQRLEDMEVDRERQSHRRSVRQQPQARNEQQQQQQTRAVRYPGTNQTQASNSRNNNSK</sequence>
<proteinExistence type="predicted"/>
<evidence type="ECO:0000313" key="1">
    <source>
        <dbReference type="Proteomes" id="UP000887580"/>
    </source>
</evidence>
<organism evidence="1 2">
    <name type="scientific">Panagrolaimus sp. PS1159</name>
    <dbReference type="NCBI Taxonomy" id="55785"/>
    <lineage>
        <taxon>Eukaryota</taxon>
        <taxon>Metazoa</taxon>
        <taxon>Ecdysozoa</taxon>
        <taxon>Nematoda</taxon>
        <taxon>Chromadorea</taxon>
        <taxon>Rhabditida</taxon>
        <taxon>Tylenchina</taxon>
        <taxon>Panagrolaimomorpha</taxon>
        <taxon>Panagrolaimoidea</taxon>
        <taxon>Panagrolaimidae</taxon>
        <taxon>Panagrolaimus</taxon>
    </lineage>
</organism>
<evidence type="ECO:0000313" key="2">
    <source>
        <dbReference type="WBParaSite" id="PS1159_v2.g16177.t2"/>
    </source>
</evidence>
<name>A0AC35FEX4_9BILA</name>
<accession>A0AC35FEX4</accession>
<protein>
    <submittedName>
        <fullName evidence="2">Uncharacterized protein</fullName>
    </submittedName>
</protein>